<dbReference type="KEGG" id="fpa:FPR_09620"/>
<dbReference type="PATRIC" id="fig|657322.3.peg.841"/>
<dbReference type="HOGENOM" id="CLU_3412562_0_0_9"/>
<reference evidence="1 2" key="1">
    <citation type="submission" date="2010-03" db="EMBL/GenBank/DDBJ databases">
        <title>The genome sequence of Faecalibacterium prausnitzii SL3/3.</title>
        <authorList>
            <consortium name="metaHIT consortium -- http://www.metahit.eu/"/>
            <person name="Pajon A."/>
            <person name="Turner K."/>
            <person name="Parkhill J."/>
            <person name="Duncan S."/>
            <person name="Flint H."/>
        </authorList>
    </citation>
    <scope>NUCLEOTIDE SEQUENCE [LARGE SCALE GENOMIC DNA]</scope>
    <source>
        <strain evidence="1 2">SL3/3</strain>
    </source>
</reference>
<evidence type="ECO:0000313" key="2">
    <source>
        <dbReference type="Proteomes" id="UP000007059"/>
    </source>
</evidence>
<protein>
    <submittedName>
        <fullName evidence="1">Uncharacterized protein</fullName>
    </submittedName>
</protein>
<name>D4K8Y9_9FIRM</name>
<organism evidence="1 2">
    <name type="scientific">Faecalibacterium prausnitzii SL3/3</name>
    <dbReference type="NCBI Taxonomy" id="657322"/>
    <lineage>
        <taxon>Bacteria</taxon>
        <taxon>Bacillati</taxon>
        <taxon>Bacillota</taxon>
        <taxon>Clostridia</taxon>
        <taxon>Eubacteriales</taxon>
        <taxon>Oscillospiraceae</taxon>
        <taxon>Faecalibacterium</taxon>
    </lineage>
</organism>
<dbReference type="EMBL" id="FP929046">
    <property type="protein sequence ID" value="CBL01302.1"/>
    <property type="molecule type" value="Genomic_DNA"/>
</dbReference>
<evidence type="ECO:0000313" key="1">
    <source>
        <dbReference type="EMBL" id="CBL01302.1"/>
    </source>
</evidence>
<sequence>MRSPKMLTPNEYDVFFSFLENTVMKNAY</sequence>
<dbReference type="Proteomes" id="UP000007059">
    <property type="component" value="Chromosome"/>
</dbReference>
<dbReference type="AlphaFoldDB" id="D4K8Y9"/>
<gene>
    <name evidence="1" type="ORF">FPR_09620</name>
</gene>
<proteinExistence type="predicted"/>
<reference evidence="1 2" key="2">
    <citation type="submission" date="2010-03" db="EMBL/GenBank/DDBJ databases">
        <authorList>
            <person name="Pajon A."/>
        </authorList>
    </citation>
    <scope>NUCLEOTIDE SEQUENCE [LARGE SCALE GENOMIC DNA]</scope>
    <source>
        <strain evidence="1 2">SL3/3</strain>
    </source>
</reference>
<accession>D4K8Y9</accession>